<feature type="region of interest" description="Disordered" evidence="2">
    <location>
        <begin position="440"/>
        <end position="482"/>
    </location>
</feature>
<gene>
    <name evidence="3" type="ORF">HHK36_029697</name>
</gene>
<dbReference type="PANTHER" id="PTHR34778">
    <property type="entry name" value="OS02G0580700 PROTEIN"/>
    <property type="match status" value="1"/>
</dbReference>
<protein>
    <submittedName>
        <fullName evidence="3">Uncharacterized protein</fullName>
    </submittedName>
</protein>
<dbReference type="OMA" id="DIKSSCP"/>
<sequence>MAALKKSYADIILNTAKEAAARIMVSERKALRFQQDLFAAREEGLNMLIRIKQMMDSKHCMMVVIRLLKFEEEFNVEQATPDAYKIAETDIASLSHRRRIEELEAQLLEAEDTVRNLRTELTRVQDELEKVKNNPVQPLDEQIANGDAAFQEDISQDNKLNTSDSILCPSLDSESGPIPMYDIKNRHMDERNTDDAAKIQIEPSIDYPMEKYYSGNPDLASIIMRSNEPELYRNGCTQRIRALERNVQDGKLPLTGQTDGQHSHIKNELIIREDDKGEGTCTVVSPKADNIAIVEKNPTEVKEAKQLDISCDQGSAIKFFHTPRRRRLARYRKTKATKSSCLPNQVMKACELSVLSNSKTHPYPVNNIESGDLPRIVEDEAQKYSESHLAPGSPLNTTGVDPQPGCVDGSESNTEVIKAGSVQNATNEDMVLVDDSALTRQKSEAAESSRFPTCKPNLETVDIPSMNSGSKDEKTSKTTTGAPTQVANDRLLKYTFKRKRKKEILSILDENTSLEKNTLKMTGDKQNGALEPQKSSLIIESSRHSRRLVQVARQVGEFSLSLLTTSQFSFLFRGKDGDSRVGCSLHPTIIKEVEVERESERKSLLQCIFGMCSLKKPNGLAATYQESSMEQVDVETWKVMEDLGKKKPSEKVTFYIRCRFS</sequence>
<dbReference type="OrthoDB" id="657513at2759"/>
<evidence type="ECO:0000256" key="2">
    <source>
        <dbReference type="SAM" id="MobiDB-lite"/>
    </source>
</evidence>
<name>A0A835D2V2_TETSI</name>
<dbReference type="EMBL" id="JABCRI010000023">
    <property type="protein sequence ID" value="KAF8378358.1"/>
    <property type="molecule type" value="Genomic_DNA"/>
</dbReference>
<comment type="caution">
    <text evidence="3">The sequence shown here is derived from an EMBL/GenBank/DDBJ whole genome shotgun (WGS) entry which is preliminary data.</text>
</comment>
<evidence type="ECO:0000313" key="4">
    <source>
        <dbReference type="Proteomes" id="UP000655225"/>
    </source>
</evidence>
<feature type="coiled-coil region" evidence="1">
    <location>
        <begin position="91"/>
        <end position="134"/>
    </location>
</feature>
<keyword evidence="4" id="KW-1185">Reference proteome</keyword>
<organism evidence="3 4">
    <name type="scientific">Tetracentron sinense</name>
    <name type="common">Spur-leaf</name>
    <dbReference type="NCBI Taxonomy" id="13715"/>
    <lineage>
        <taxon>Eukaryota</taxon>
        <taxon>Viridiplantae</taxon>
        <taxon>Streptophyta</taxon>
        <taxon>Embryophyta</taxon>
        <taxon>Tracheophyta</taxon>
        <taxon>Spermatophyta</taxon>
        <taxon>Magnoliopsida</taxon>
        <taxon>Trochodendrales</taxon>
        <taxon>Trochodendraceae</taxon>
        <taxon>Tetracentron</taxon>
    </lineage>
</organism>
<proteinExistence type="predicted"/>
<accession>A0A835D2V2</accession>
<dbReference type="AlphaFoldDB" id="A0A835D2V2"/>
<dbReference type="PANTHER" id="PTHR34778:SF2">
    <property type="entry name" value="OS02G0580700 PROTEIN"/>
    <property type="match status" value="1"/>
</dbReference>
<reference evidence="3 4" key="1">
    <citation type="submission" date="2020-04" db="EMBL/GenBank/DDBJ databases">
        <title>Plant Genome Project.</title>
        <authorList>
            <person name="Zhang R.-G."/>
        </authorList>
    </citation>
    <scope>NUCLEOTIDE SEQUENCE [LARGE SCALE GENOMIC DNA]</scope>
    <source>
        <strain evidence="3">YNK0</strain>
        <tissue evidence="3">Leaf</tissue>
    </source>
</reference>
<evidence type="ECO:0000313" key="3">
    <source>
        <dbReference type="EMBL" id="KAF8378358.1"/>
    </source>
</evidence>
<evidence type="ECO:0000256" key="1">
    <source>
        <dbReference type="SAM" id="Coils"/>
    </source>
</evidence>
<keyword evidence="1" id="KW-0175">Coiled coil</keyword>
<dbReference type="Proteomes" id="UP000655225">
    <property type="component" value="Unassembled WGS sequence"/>
</dbReference>